<evidence type="ECO:0000313" key="11">
    <source>
        <dbReference type="Proteomes" id="UP000441208"/>
    </source>
</evidence>
<evidence type="ECO:0000313" key="3">
    <source>
        <dbReference type="EMBL" id="KAE9137512.1"/>
    </source>
</evidence>
<sequence length="222" mass="24676">MAEDIDDKCVVVAAALAAAVAATHDVRRDRGPSTAVWSTRTCPWDSVRGNVLFCGWYRRYLRCTFANFKTIVGRSEAKWTDINSPLGSNAVFDIETRVGVTLFYLTHEGSYQVAGSFFGASKAQAIAHMDQVVAVLNSCYLESTVRLPQTLHEWHVVSIFERVCGVPNVVGAIDGSLFPVRRFADYEGWYCRKGFPAFNMQVVVDSNKRIMSFSIRSGSQNV</sequence>
<dbReference type="EMBL" id="QXGE01000035">
    <property type="protein sequence ID" value="KAE9328369.1"/>
    <property type="molecule type" value="Genomic_DNA"/>
</dbReference>
<dbReference type="EMBL" id="QXFZ01000044">
    <property type="protein sequence ID" value="KAE9137512.1"/>
    <property type="molecule type" value="Genomic_DNA"/>
</dbReference>
<dbReference type="Proteomes" id="UP000441208">
    <property type="component" value="Unassembled WGS sequence"/>
</dbReference>
<comment type="caution">
    <text evidence="1">The sequence shown here is derived from an EMBL/GenBank/DDBJ whole genome shotgun (WGS) entry which is preliminary data.</text>
</comment>
<dbReference type="Proteomes" id="UP000440367">
    <property type="component" value="Unassembled WGS sequence"/>
</dbReference>
<accession>A0A6A3FV83</accession>
<protein>
    <recommendedName>
        <fullName evidence="13">DDE Tnp4 domain-containing protein</fullName>
    </recommendedName>
</protein>
<dbReference type="EMBL" id="QXFX01000043">
    <property type="protein sequence ID" value="KAE9136482.1"/>
    <property type="molecule type" value="Genomic_DNA"/>
</dbReference>
<name>A0A6A3FV83_9STRA</name>
<evidence type="ECO:0000313" key="1">
    <source>
        <dbReference type="EMBL" id="KAE8948316.1"/>
    </source>
</evidence>
<evidence type="ECO:0008006" key="13">
    <source>
        <dbReference type="Google" id="ProtNLM"/>
    </source>
</evidence>
<evidence type="ECO:0000313" key="10">
    <source>
        <dbReference type="Proteomes" id="UP000440367"/>
    </source>
</evidence>
<keyword evidence="8" id="KW-1185">Reference proteome</keyword>
<gene>
    <name evidence="6" type="ORF">PF001_g1422</name>
    <name evidence="5" type="ORF">PF002_g2026</name>
    <name evidence="4" type="ORF">PF005_g1993</name>
    <name evidence="3" type="ORF">PF007_g1737</name>
    <name evidence="1" type="ORF">PF009_g2085</name>
    <name evidence="2" type="ORF">PF010_g1662</name>
</gene>
<dbReference type="Proteomes" id="UP000433483">
    <property type="component" value="Unassembled WGS sequence"/>
</dbReference>
<organism evidence="1 7">
    <name type="scientific">Phytophthora fragariae</name>
    <dbReference type="NCBI Taxonomy" id="53985"/>
    <lineage>
        <taxon>Eukaryota</taxon>
        <taxon>Sar</taxon>
        <taxon>Stramenopiles</taxon>
        <taxon>Oomycota</taxon>
        <taxon>Peronosporomycetes</taxon>
        <taxon>Peronosporales</taxon>
        <taxon>Peronosporaceae</taxon>
        <taxon>Phytophthora</taxon>
    </lineage>
</organism>
<evidence type="ECO:0000313" key="8">
    <source>
        <dbReference type="Proteomes" id="UP000433483"/>
    </source>
</evidence>
<dbReference type="OrthoDB" id="104598at2759"/>
<evidence type="ECO:0000313" key="6">
    <source>
        <dbReference type="EMBL" id="KAE9328369.1"/>
    </source>
</evidence>
<reference evidence="7 8" key="1">
    <citation type="submission" date="2018-08" db="EMBL/GenBank/DDBJ databases">
        <title>Genomic investigation of the strawberry pathogen Phytophthora fragariae indicates pathogenicity is determined by transcriptional variation in three key races.</title>
        <authorList>
            <person name="Adams T.M."/>
            <person name="Armitage A.D."/>
            <person name="Sobczyk M.K."/>
            <person name="Bates H.J."/>
            <person name="Dunwell J.M."/>
            <person name="Nellist C.F."/>
            <person name="Harrison R.J."/>
        </authorList>
    </citation>
    <scope>NUCLEOTIDE SEQUENCE [LARGE SCALE GENOMIC DNA]</scope>
    <source>
        <strain evidence="6 9">A4</strain>
        <strain evidence="5 10">BC-1</strain>
        <strain evidence="4 8">NOV-27</strain>
        <strain evidence="3 11">NOV-71</strain>
        <strain evidence="1 7">NOV-9</strain>
        <strain evidence="2 12">ONT-3</strain>
    </source>
</reference>
<dbReference type="Proteomes" id="UP000488956">
    <property type="component" value="Unassembled WGS sequence"/>
</dbReference>
<dbReference type="EMBL" id="QXGB01000051">
    <property type="protein sequence ID" value="KAE9234176.1"/>
    <property type="molecule type" value="Genomic_DNA"/>
</dbReference>
<evidence type="ECO:0000313" key="2">
    <source>
        <dbReference type="EMBL" id="KAE9136482.1"/>
    </source>
</evidence>
<evidence type="ECO:0000313" key="4">
    <source>
        <dbReference type="EMBL" id="KAE9234176.1"/>
    </source>
</evidence>
<dbReference type="EMBL" id="QXGF01000053">
    <property type="protein sequence ID" value="KAE8948316.1"/>
    <property type="molecule type" value="Genomic_DNA"/>
</dbReference>
<proteinExistence type="predicted"/>
<evidence type="ECO:0000313" key="9">
    <source>
        <dbReference type="Proteomes" id="UP000437068"/>
    </source>
</evidence>
<dbReference type="EMBL" id="QXGD01000051">
    <property type="protein sequence ID" value="KAE9256089.1"/>
    <property type="molecule type" value="Genomic_DNA"/>
</dbReference>
<evidence type="ECO:0000313" key="7">
    <source>
        <dbReference type="Proteomes" id="UP000429523"/>
    </source>
</evidence>
<evidence type="ECO:0000313" key="5">
    <source>
        <dbReference type="EMBL" id="KAE9256089.1"/>
    </source>
</evidence>
<dbReference type="AlphaFoldDB" id="A0A6A3FV83"/>
<dbReference type="Proteomes" id="UP000437068">
    <property type="component" value="Unassembled WGS sequence"/>
</dbReference>
<evidence type="ECO:0000313" key="12">
    <source>
        <dbReference type="Proteomes" id="UP000488956"/>
    </source>
</evidence>
<dbReference type="Proteomes" id="UP000429523">
    <property type="component" value="Unassembled WGS sequence"/>
</dbReference>